<proteinExistence type="predicted"/>
<name>A0ABN7V6Z7_GIGMA</name>
<gene>
    <name evidence="1" type="ORF">GMARGA_LOCUS15131</name>
</gene>
<sequence length="71" mass="8139">MNSDLMSVFPVIYLLIHQGQFVAIQNDLDHLLEIANKKWKADKIVKASRIADRIVKPNKIADEIKNIALRI</sequence>
<accession>A0ABN7V6Z7</accession>
<reference evidence="1 2" key="1">
    <citation type="submission" date="2021-06" db="EMBL/GenBank/DDBJ databases">
        <authorList>
            <person name="Kallberg Y."/>
            <person name="Tangrot J."/>
            <person name="Rosling A."/>
        </authorList>
    </citation>
    <scope>NUCLEOTIDE SEQUENCE [LARGE SCALE GENOMIC DNA]</scope>
    <source>
        <strain evidence="1 2">120-4 pot B 10/14</strain>
    </source>
</reference>
<protein>
    <submittedName>
        <fullName evidence="1">29988_t:CDS:1</fullName>
    </submittedName>
</protein>
<dbReference type="Proteomes" id="UP000789901">
    <property type="component" value="Unassembled WGS sequence"/>
</dbReference>
<organism evidence="1 2">
    <name type="scientific">Gigaspora margarita</name>
    <dbReference type="NCBI Taxonomy" id="4874"/>
    <lineage>
        <taxon>Eukaryota</taxon>
        <taxon>Fungi</taxon>
        <taxon>Fungi incertae sedis</taxon>
        <taxon>Mucoromycota</taxon>
        <taxon>Glomeromycotina</taxon>
        <taxon>Glomeromycetes</taxon>
        <taxon>Diversisporales</taxon>
        <taxon>Gigasporaceae</taxon>
        <taxon>Gigaspora</taxon>
    </lineage>
</organism>
<dbReference type="EMBL" id="CAJVQB010010297">
    <property type="protein sequence ID" value="CAG8738547.1"/>
    <property type="molecule type" value="Genomic_DNA"/>
</dbReference>
<comment type="caution">
    <text evidence="1">The sequence shown here is derived from an EMBL/GenBank/DDBJ whole genome shotgun (WGS) entry which is preliminary data.</text>
</comment>
<evidence type="ECO:0000313" key="1">
    <source>
        <dbReference type="EMBL" id="CAG8738547.1"/>
    </source>
</evidence>
<keyword evidence="2" id="KW-1185">Reference proteome</keyword>
<evidence type="ECO:0000313" key="2">
    <source>
        <dbReference type="Proteomes" id="UP000789901"/>
    </source>
</evidence>